<evidence type="ECO:0000256" key="1">
    <source>
        <dbReference type="ARBA" id="ARBA00007409"/>
    </source>
</evidence>
<protein>
    <recommendedName>
        <fullName evidence="7">Glutathione S-transferase</fullName>
    </recommendedName>
</protein>
<feature type="domain" description="GST C-terminal" evidence="4">
    <location>
        <begin position="125"/>
        <end position="246"/>
    </location>
</feature>
<dbReference type="InterPro" id="IPR004046">
    <property type="entry name" value="GST_C"/>
</dbReference>
<dbReference type="HOGENOM" id="CLU_011226_15_0_1"/>
<dbReference type="CDD" id="cd03046">
    <property type="entry name" value="GST_N_GTT1_like"/>
    <property type="match status" value="1"/>
</dbReference>
<dbReference type="InterPro" id="IPR036282">
    <property type="entry name" value="Glutathione-S-Trfase_C_sf"/>
</dbReference>
<evidence type="ECO:0000313" key="5">
    <source>
        <dbReference type="EMBL" id="KEF59018.1"/>
    </source>
</evidence>
<name>A0A072PI67_9EURO</name>
<comment type="caution">
    <text evidence="5">The sequence shown here is derived from an EMBL/GenBank/DDBJ whole genome shotgun (WGS) entry which is preliminary data.</text>
</comment>
<keyword evidence="6" id="KW-1185">Reference proteome</keyword>
<accession>A0A072PI67</accession>
<dbReference type="InterPro" id="IPR036249">
    <property type="entry name" value="Thioredoxin-like_sf"/>
</dbReference>
<evidence type="ECO:0000259" key="3">
    <source>
        <dbReference type="PROSITE" id="PS50404"/>
    </source>
</evidence>
<evidence type="ECO:0008006" key="7">
    <source>
        <dbReference type="Google" id="ProtNLM"/>
    </source>
</evidence>
<dbReference type="EMBL" id="AMGV01000003">
    <property type="protein sequence ID" value="KEF59018.1"/>
    <property type="molecule type" value="Genomic_DNA"/>
</dbReference>
<dbReference type="Pfam" id="PF13409">
    <property type="entry name" value="GST_N_2"/>
    <property type="match status" value="1"/>
</dbReference>
<reference evidence="5 6" key="1">
    <citation type="submission" date="2013-03" db="EMBL/GenBank/DDBJ databases">
        <title>The Genome Sequence of Exophiala aquamarina CBS 119918.</title>
        <authorList>
            <consortium name="The Broad Institute Genomics Platform"/>
            <person name="Cuomo C."/>
            <person name="de Hoog S."/>
            <person name="Gorbushina A."/>
            <person name="Walker B."/>
            <person name="Young S.K."/>
            <person name="Zeng Q."/>
            <person name="Gargeya S."/>
            <person name="Fitzgerald M."/>
            <person name="Haas B."/>
            <person name="Abouelleil A."/>
            <person name="Allen A.W."/>
            <person name="Alvarado L."/>
            <person name="Arachchi H.M."/>
            <person name="Berlin A.M."/>
            <person name="Chapman S.B."/>
            <person name="Gainer-Dewar J."/>
            <person name="Goldberg J."/>
            <person name="Griggs A."/>
            <person name="Gujja S."/>
            <person name="Hansen M."/>
            <person name="Howarth C."/>
            <person name="Imamovic A."/>
            <person name="Ireland A."/>
            <person name="Larimer J."/>
            <person name="McCowan C."/>
            <person name="Murphy C."/>
            <person name="Pearson M."/>
            <person name="Poon T.W."/>
            <person name="Priest M."/>
            <person name="Roberts A."/>
            <person name="Saif S."/>
            <person name="Shea T."/>
            <person name="Sisk P."/>
            <person name="Sykes S."/>
            <person name="Wortman J."/>
            <person name="Nusbaum C."/>
            <person name="Birren B."/>
        </authorList>
    </citation>
    <scope>NUCLEOTIDE SEQUENCE [LARGE SCALE GENOMIC DNA]</scope>
    <source>
        <strain evidence="5 6">CBS 119918</strain>
    </source>
</reference>
<dbReference type="Gene3D" id="3.40.30.10">
    <property type="entry name" value="Glutaredoxin"/>
    <property type="match status" value="1"/>
</dbReference>
<dbReference type="VEuPathDB" id="FungiDB:A1O9_03861"/>
<dbReference type="InterPro" id="IPR004045">
    <property type="entry name" value="Glutathione_S-Trfase_N"/>
</dbReference>
<dbReference type="PANTHER" id="PTHR44051:SF9">
    <property type="entry name" value="GLUTATHIONE S-TRANSFERASE 1"/>
    <property type="match status" value="1"/>
</dbReference>
<dbReference type="SUPFAM" id="SSF47616">
    <property type="entry name" value="GST C-terminal domain-like"/>
    <property type="match status" value="1"/>
</dbReference>
<dbReference type="OrthoDB" id="2098326at2759"/>
<dbReference type="PANTHER" id="PTHR44051">
    <property type="entry name" value="GLUTATHIONE S-TRANSFERASE-RELATED"/>
    <property type="match status" value="1"/>
</dbReference>
<dbReference type="GeneID" id="25278795"/>
<dbReference type="Gene3D" id="1.20.1050.10">
    <property type="match status" value="1"/>
</dbReference>
<dbReference type="PROSITE" id="PS50405">
    <property type="entry name" value="GST_CTER"/>
    <property type="match status" value="1"/>
</dbReference>
<evidence type="ECO:0000313" key="6">
    <source>
        <dbReference type="Proteomes" id="UP000027920"/>
    </source>
</evidence>
<dbReference type="InterPro" id="IPR010987">
    <property type="entry name" value="Glutathione-S-Trfase_C-like"/>
</dbReference>
<gene>
    <name evidence="5" type="ORF">A1O9_03861</name>
</gene>
<dbReference type="PROSITE" id="PS50404">
    <property type="entry name" value="GST_NTER"/>
    <property type="match status" value="1"/>
</dbReference>
<dbReference type="Pfam" id="PF00043">
    <property type="entry name" value="GST_C"/>
    <property type="match status" value="1"/>
</dbReference>
<dbReference type="SFLD" id="SFLDS00019">
    <property type="entry name" value="Glutathione_Transferase_(cytos"/>
    <property type="match status" value="1"/>
</dbReference>
<proteinExistence type="inferred from homology"/>
<dbReference type="Proteomes" id="UP000027920">
    <property type="component" value="Unassembled WGS sequence"/>
</dbReference>
<organism evidence="5 6">
    <name type="scientific">Exophiala aquamarina CBS 119918</name>
    <dbReference type="NCBI Taxonomy" id="1182545"/>
    <lineage>
        <taxon>Eukaryota</taxon>
        <taxon>Fungi</taxon>
        <taxon>Dikarya</taxon>
        <taxon>Ascomycota</taxon>
        <taxon>Pezizomycotina</taxon>
        <taxon>Eurotiomycetes</taxon>
        <taxon>Chaetothyriomycetidae</taxon>
        <taxon>Chaetothyriales</taxon>
        <taxon>Herpotrichiellaceae</taxon>
        <taxon>Exophiala</taxon>
    </lineage>
</organism>
<feature type="domain" description="GST N-terminal" evidence="3">
    <location>
        <begin position="19"/>
        <end position="105"/>
    </location>
</feature>
<dbReference type="STRING" id="1182545.A0A072PI67"/>
<evidence type="ECO:0000259" key="4">
    <source>
        <dbReference type="PROSITE" id="PS50405"/>
    </source>
</evidence>
<evidence type="ECO:0000256" key="2">
    <source>
        <dbReference type="SAM" id="MobiDB-lite"/>
    </source>
</evidence>
<dbReference type="RefSeq" id="XP_013261608.1">
    <property type="nucleotide sequence ID" value="XM_013406154.1"/>
</dbReference>
<sequence length="250" mass="28601">MTPSNSGSGMYPYYKIYLSKIWSKVALPNSQSQRILWLLEELEIPYNLELHKRPESGPLKGRAPDELKQTHPLGKAPQLETGDGRVLVETLVIARYLIDTYDTEGKFKGDSERNDVLRDDQLCNIAAASIGPLMNLELIMTILDNAVPFFIRPLLSLAHNQLHKAYIGPDLALFFQYLNDQLGDQDYFLGTNPGRADFITKWPMDLCIQNKFIDVKAYPNLDKWYSRVNERPGWKRSLEKGNGYTFTTKL</sequence>
<dbReference type="InterPro" id="IPR040079">
    <property type="entry name" value="Glutathione_S-Trfase"/>
</dbReference>
<comment type="similarity">
    <text evidence="1">Belongs to the GST superfamily.</text>
</comment>
<dbReference type="SUPFAM" id="SSF52833">
    <property type="entry name" value="Thioredoxin-like"/>
    <property type="match status" value="1"/>
</dbReference>
<dbReference type="AlphaFoldDB" id="A0A072PI67"/>
<feature type="region of interest" description="Disordered" evidence="2">
    <location>
        <begin position="53"/>
        <end position="75"/>
    </location>
</feature>